<proteinExistence type="predicted"/>
<feature type="transmembrane region" description="Helical" evidence="1">
    <location>
        <begin position="93"/>
        <end position="113"/>
    </location>
</feature>
<feature type="transmembrane region" description="Helical" evidence="1">
    <location>
        <begin position="54"/>
        <end position="81"/>
    </location>
</feature>
<evidence type="ECO:0000256" key="1">
    <source>
        <dbReference type="SAM" id="Phobius"/>
    </source>
</evidence>
<dbReference type="EMBL" id="JAAKZZ010001016">
    <property type="protein sequence ID" value="NGO73949.1"/>
    <property type="molecule type" value="Genomic_DNA"/>
</dbReference>
<feature type="transmembrane region" description="Helical" evidence="1">
    <location>
        <begin position="151"/>
        <end position="171"/>
    </location>
</feature>
<keyword evidence="3" id="KW-1185">Reference proteome</keyword>
<accession>A0A6G4X8S1</accession>
<comment type="caution">
    <text evidence="2">The sequence shown here is derived from an EMBL/GenBank/DDBJ whole genome shotgun (WGS) entry which is preliminary data.</text>
</comment>
<keyword evidence="1" id="KW-0812">Transmembrane</keyword>
<sequence length="237" mass="25150">MRAADRRGGPGHSVLLAVLLALPAIKVAWTVGGGRAAWEVFVVLQPANWVDIPIGMLLSSPLLAAVLAVVVSRVVIAYFAARGAVPSGRSRAEMVRITGLFLVTPFAFGTLMAVFYGPWWGLGTGLGILALRYGVLAAYRKGHRKVVATETAAALLLIVVVLPVAGLASALNGESWAPVLHCTVDDGEGTDRQRVIEMGRQGNGIYGWSTDSHAVVTGTACALDESRVVREPWWRDV</sequence>
<keyword evidence="1" id="KW-0472">Membrane</keyword>
<keyword evidence="1" id="KW-1133">Transmembrane helix</keyword>
<evidence type="ECO:0000313" key="3">
    <source>
        <dbReference type="Proteomes" id="UP000477722"/>
    </source>
</evidence>
<evidence type="ECO:0000313" key="2">
    <source>
        <dbReference type="EMBL" id="NGO73949.1"/>
    </source>
</evidence>
<gene>
    <name evidence="2" type="ORF">G5C65_37665</name>
</gene>
<dbReference type="Proteomes" id="UP000477722">
    <property type="component" value="Unassembled WGS sequence"/>
</dbReference>
<dbReference type="AlphaFoldDB" id="A0A6G4X8S1"/>
<reference evidence="2 3" key="1">
    <citation type="submission" date="2020-02" db="EMBL/GenBank/DDBJ databases">
        <title>Whole-genome analyses of novel actinobacteria.</title>
        <authorList>
            <person name="Sahin N."/>
            <person name="Tatar D."/>
        </authorList>
    </citation>
    <scope>NUCLEOTIDE SEQUENCE [LARGE SCALE GENOMIC DNA]</scope>
    <source>
        <strain evidence="2 3">SB3404</strain>
    </source>
</reference>
<name>A0A6G4X8S1_9ACTN</name>
<feature type="transmembrane region" description="Helical" evidence="1">
    <location>
        <begin position="119"/>
        <end position="139"/>
    </location>
</feature>
<organism evidence="2 3">
    <name type="scientific">Streptomyces boncukensis</name>
    <dbReference type="NCBI Taxonomy" id="2711219"/>
    <lineage>
        <taxon>Bacteria</taxon>
        <taxon>Bacillati</taxon>
        <taxon>Actinomycetota</taxon>
        <taxon>Actinomycetes</taxon>
        <taxon>Kitasatosporales</taxon>
        <taxon>Streptomycetaceae</taxon>
        <taxon>Streptomyces</taxon>
    </lineage>
</organism>
<protein>
    <submittedName>
        <fullName evidence="2">Uncharacterized protein</fullName>
    </submittedName>
</protein>